<name>A0A328UA08_9FIRM</name>
<proteinExistence type="predicted"/>
<evidence type="ECO:0000313" key="1">
    <source>
        <dbReference type="EMBL" id="RAQ28162.1"/>
    </source>
</evidence>
<reference evidence="1 2" key="1">
    <citation type="submission" date="2018-06" db="EMBL/GenBank/DDBJ databases">
        <title>Noncontiguous genome sequence of Ruminococcaceae bacterium ASD2818.</title>
        <authorList>
            <person name="Chaplin A.V."/>
            <person name="Sokolova S.R."/>
            <person name="Kochetkova T.O."/>
            <person name="Goltsov A.Y."/>
            <person name="Trofimov D.Y."/>
            <person name="Efimov B.A."/>
        </authorList>
    </citation>
    <scope>NUCLEOTIDE SEQUENCE [LARGE SCALE GENOMIC DNA]</scope>
    <source>
        <strain evidence="1 2">ASD2818</strain>
    </source>
</reference>
<sequence length="100" mass="11292">MYLHLGQDTVIKMDEIIGIFDMETSTISKITRDYLAQAEKAGQVVNVSMELPKTFILCRDTKSKSGKTVYISQISSSTLLKRSRFIENISNVNISQEDLD</sequence>
<dbReference type="Proteomes" id="UP000249377">
    <property type="component" value="Unassembled WGS sequence"/>
</dbReference>
<evidence type="ECO:0000313" key="2">
    <source>
        <dbReference type="Proteomes" id="UP000249377"/>
    </source>
</evidence>
<dbReference type="NCBIfam" id="NF046065">
    <property type="entry name" value="MtxRegRemB"/>
    <property type="match status" value="1"/>
</dbReference>
<comment type="caution">
    <text evidence="1">The sequence shown here is derived from an EMBL/GenBank/DDBJ whole genome shotgun (WGS) entry which is preliminary data.</text>
</comment>
<dbReference type="RefSeq" id="WP_112333118.1">
    <property type="nucleotide sequence ID" value="NZ_JADPHD010000006.1"/>
</dbReference>
<accession>A0A328UA08</accession>
<dbReference type="Pfam" id="PF04025">
    <property type="entry name" value="RemA-like"/>
    <property type="match status" value="1"/>
</dbReference>
<gene>
    <name evidence="1" type="ORF">DPQ25_10405</name>
</gene>
<dbReference type="InterPro" id="IPR007169">
    <property type="entry name" value="RemA-like"/>
</dbReference>
<dbReference type="EMBL" id="QLYR01000007">
    <property type="protein sequence ID" value="RAQ28162.1"/>
    <property type="molecule type" value="Genomic_DNA"/>
</dbReference>
<keyword evidence="2" id="KW-1185">Reference proteome</keyword>
<dbReference type="AlphaFoldDB" id="A0A328UA08"/>
<organism evidence="1 2">
    <name type="scientific">Hydrogeniiclostridium mannosilyticum</name>
    <dbReference type="NCBI Taxonomy" id="2764322"/>
    <lineage>
        <taxon>Bacteria</taxon>
        <taxon>Bacillati</taxon>
        <taxon>Bacillota</taxon>
        <taxon>Clostridia</taxon>
        <taxon>Eubacteriales</taxon>
        <taxon>Acutalibacteraceae</taxon>
        <taxon>Hydrogeniiclostridium</taxon>
    </lineage>
</organism>
<protein>
    <submittedName>
        <fullName evidence="1">DUF370 domain-containing protein</fullName>
    </submittedName>
</protein>